<evidence type="ECO:0000256" key="1">
    <source>
        <dbReference type="SAM" id="MobiDB-lite"/>
    </source>
</evidence>
<evidence type="ECO:0000313" key="3">
    <source>
        <dbReference type="Proteomes" id="UP000002035"/>
    </source>
</evidence>
<dbReference type="EMBL" id="DS995707">
    <property type="protein sequence ID" value="EEQ34521.1"/>
    <property type="molecule type" value="Genomic_DNA"/>
</dbReference>
<dbReference type="GeneID" id="9227988"/>
<protein>
    <recommendedName>
        <fullName evidence="4">CCHC-type domain-containing protein</fullName>
    </recommendedName>
</protein>
<organism evidence="2 3">
    <name type="scientific">Arthroderma otae (strain ATCC MYA-4605 / CBS 113480)</name>
    <name type="common">Microsporum canis</name>
    <dbReference type="NCBI Taxonomy" id="554155"/>
    <lineage>
        <taxon>Eukaryota</taxon>
        <taxon>Fungi</taxon>
        <taxon>Dikarya</taxon>
        <taxon>Ascomycota</taxon>
        <taxon>Pezizomycotina</taxon>
        <taxon>Eurotiomycetes</taxon>
        <taxon>Eurotiomycetidae</taxon>
        <taxon>Onygenales</taxon>
        <taxon>Arthrodermataceae</taxon>
        <taxon>Microsporum</taxon>
    </lineage>
</organism>
<gene>
    <name evidence="2" type="ORF">MCYG_07340</name>
</gene>
<evidence type="ECO:0008006" key="4">
    <source>
        <dbReference type="Google" id="ProtNLM"/>
    </source>
</evidence>
<evidence type="ECO:0000313" key="2">
    <source>
        <dbReference type="EMBL" id="EEQ34521.1"/>
    </source>
</evidence>
<dbReference type="VEuPathDB" id="FungiDB:MCYG_07340"/>
<accession>C5FYC3</accession>
<dbReference type="RefSeq" id="XP_002843557.1">
    <property type="nucleotide sequence ID" value="XM_002843511.1"/>
</dbReference>
<proteinExistence type="predicted"/>
<dbReference type="Proteomes" id="UP000002035">
    <property type="component" value="Unassembled WGS sequence"/>
</dbReference>
<name>C5FYC3_ARTOC</name>
<reference evidence="3" key="1">
    <citation type="journal article" date="2012" name="MBio">
        <title>Comparative genome analysis of Trichophyton rubrum and related dermatophytes reveals candidate genes involved in infection.</title>
        <authorList>
            <person name="Martinez D.A."/>
            <person name="Oliver B.G."/>
            <person name="Graeser Y."/>
            <person name="Goldberg J.M."/>
            <person name="Li W."/>
            <person name="Martinez-Rossi N.M."/>
            <person name="Monod M."/>
            <person name="Shelest E."/>
            <person name="Barton R.C."/>
            <person name="Birch E."/>
            <person name="Brakhage A.A."/>
            <person name="Chen Z."/>
            <person name="Gurr S.J."/>
            <person name="Heiman D."/>
            <person name="Heitman J."/>
            <person name="Kosti I."/>
            <person name="Rossi A."/>
            <person name="Saif S."/>
            <person name="Samalova M."/>
            <person name="Saunders C.W."/>
            <person name="Shea T."/>
            <person name="Summerbell R.C."/>
            <person name="Xu J."/>
            <person name="Young S."/>
            <person name="Zeng Q."/>
            <person name="Birren B.W."/>
            <person name="Cuomo C.A."/>
            <person name="White T.C."/>
        </authorList>
    </citation>
    <scope>NUCLEOTIDE SEQUENCE [LARGE SCALE GENOMIC DNA]</scope>
    <source>
        <strain evidence="3">ATCC MYA-4605 / CBS 113480</strain>
    </source>
</reference>
<keyword evidence="3" id="KW-1185">Reference proteome</keyword>
<sequence>MEAEQTAIRRLCARMEASIDHTQPSSITEETLEYYRTTQFLNLIWEPDDTLITFEEKMSESWSIAKGALVDRLALWHLHSLIPDRYDSARTKIKEVATMEEGLEHLRCEALLSCQILQRDENRSVKQRAEKRRRGRGGRKLRDNKGNNGKLASRVEKPGDQTREFSSICSWCHEKGHRQRVCPILKDADKKGMVLWNRHGQPRLVGGFYLDFNTPKHC</sequence>
<dbReference type="AlphaFoldDB" id="C5FYC3"/>
<feature type="region of interest" description="Disordered" evidence="1">
    <location>
        <begin position="123"/>
        <end position="159"/>
    </location>
</feature>
<feature type="compositionally biased region" description="Basic residues" evidence="1">
    <location>
        <begin position="129"/>
        <end position="139"/>
    </location>
</feature>
<dbReference type="HOGENOM" id="CLU_1266609_0_0_1"/>